<keyword evidence="3" id="KW-0813">Transport</keyword>
<name>A0A0E9N1V3_9BACT</name>
<feature type="domain" description="Major facilitator superfamily (MFS) profile" evidence="9">
    <location>
        <begin position="12"/>
        <end position="394"/>
    </location>
</feature>
<dbReference type="InterPro" id="IPR004812">
    <property type="entry name" value="Efflux_drug-R_Bcr/CmlA"/>
</dbReference>
<comment type="subcellular location">
    <subcellularLocation>
        <location evidence="1">Cell membrane</location>
        <topology evidence="1">Multi-pass membrane protein</topology>
    </subcellularLocation>
</comment>
<dbReference type="CDD" id="cd17320">
    <property type="entry name" value="MFS_MdfA_MDR_like"/>
    <property type="match status" value="1"/>
</dbReference>
<keyword evidence="4" id="KW-1003">Cell membrane</keyword>
<feature type="transmembrane region" description="Helical" evidence="8">
    <location>
        <begin position="346"/>
        <end position="365"/>
    </location>
</feature>
<feature type="transmembrane region" description="Helical" evidence="8">
    <location>
        <begin position="216"/>
        <end position="234"/>
    </location>
</feature>
<feature type="transmembrane region" description="Helical" evidence="8">
    <location>
        <begin position="285"/>
        <end position="305"/>
    </location>
</feature>
<dbReference type="GO" id="GO:0042910">
    <property type="term" value="F:xenobiotic transmembrane transporter activity"/>
    <property type="evidence" value="ECO:0007669"/>
    <property type="project" value="InterPro"/>
</dbReference>
<dbReference type="SUPFAM" id="SSF103473">
    <property type="entry name" value="MFS general substrate transporter"/>
    <property type="match status" value="1"/>
</dbReference>
<dbReference type="NCBIfam" id="TIGR00710">
    <property type="entry name" value="efflux_Bcr_CflA"/>
    <property type="match status" value="1"/>
</dbReference>
<evidence type="ECO:0000313" key="11">
    <source>
        <dbReference type="Proteomes" id="UP000033121"/>
    </source>
</evidence>
<keyword evidence="6 8" id="KW-1133">Transmembrane helix</keyword>
<evidence type="ECO:0000256" key="6">
    <source>
        <dbReference type="ARBA" id="ARBA00022989"/>
    </source>
</evidence>
<organism evidence="10 11">
    <name type="scientific">Flavihumibacter petaseus NBRC 106054</name>
    <dbReference type="NCBI Taxonomy" id="1220578"/>
    <lineage>
        <taxon>Bacteria</taxon>
        <taxon>Pseudomonadati</taxon>
        <taxon>Bacteroidota</taxon>
        <taxon>Chitinophagia</taxon>
        <taxon>Chitinophagales</taxon>
        <taxon>Chitinophagaceae</taxon>
        <taxon>Flavihumibacter</taxon>
    </lineage>
</organism>
<dbReference type="OrthoDB" id="9800416at2"/>
<evidence type="ECO:0000256" key="5">
    <source>
        <dbReference type="ARBA" id="ARBA00022692"/>
    </source>
</evidence>
<reference evidence="10 11" key="1">
    <citation type="submission" date="2015-04" db="EMBL/GenBank/DDBJ databases">
        <title>Whole genome shotgun sequence of Flavihumibacter petaseus NBRC 106054.</title>
        <authorList>
            <person name="Miyazawa S."/>
            <person name="Hosoyama A."/>
            <person name="Hashimoto M."/>
            <person name="Noguchi M."/>
            <person name="Tsuchikane K."/>
            <person name="Ohji S."/>
            <person name="Yamazoe A."/>
            <person name="Ichikawa N."/>
            <person name="Kimura A."/>
            <person name="Fujita N."/>
        </authorList>
    </citation>
    <scope>NUCLEOTIDE SEQUENCE [LARGE SCALE GENOMIC DNA]</scope>
    <source>
        <strain evidence="10 11">NBRC 106054</strain>
    </source>
</reference>
<evidence type="ECO:0000256" key="7">
    <source>
        <dbReference type="ARBA" id="ARBA00023136"/>
    </source>
</evidence>
<dbReference type="Pfam" id="PF07690">
    <property type="entry name" value="MFS_1"/>
    <property type="match status" value="1"/>
</dbReference>
<feature type="transmembrane region" description="Helical" evidence="8">
    <location>
        <begin position="103"/>
        <end position="124"/>
    </location>
</feature>
<comment type="similarity">
    <text evidence="2">Belongs to the major facilitator superfamily. Bcr/CmlA family.</text>
</comment>
<dbReference type="GO" id="GO:0005886">
    <property type="term" value="C:plasma membrane"/>
    <property type="evidence" value="ECO:0007669"/>
    <property type="project" value="UniProtKB-SubCell"/>
</dbReference>
<feature type="transmembrane region" description="Helical" evidence="8">
    <location>
        <begin position="45"/>
        <end position="66"/>
    </location>
</feature>
<comment type="caution">
    <text evidence="10">The sequence shown here is derived from an EMBL/GenBank/DDBJ whole genome shotgun (WGS) entry which is preliminary data.</text>
</comment>
<feature type="transmembrane region" description="Helical" evidence="8">
    <location>
        <begin position="254"/>
        <end position="273"/>
    </location>
</feature>
<dbReference type="FunFam" id="1.20.1720.10:FF:000005">
    <property type="entry name" value="Bcr/CflA family efflux transporter"/>
    <property type="match status" value="1"/>
</dbReference>
<feature type="transmembrane region" description="Helical" evidence="8">
    <location>
        <begin position="136"/>
        <end position="158"/>
    </location>
</feature>
<dbReference type="AlphaFoldDB" id="A0A0E9N1V3"/>
<dbReference type="InterPro" id="IPR036259">
    <property type="entry name" value="MFS_trans_sf"/>
</dbReference>
<evidence type="ECO:0000313" key="10">
    <source>
        <dbReference type="EMBL" id="GAO43997.1"/>
    </source>
</evidence>
<dbReference type="GO" id="GO:1990961">
    <property type="term" value="P:xenobiotic detoxification by transmembrane export across the plasma membrane"/>
    <property type="evidence" value="ECO:0007669"/>
    <property type="project" value="InterPro"/>
</dbReference>
<feature type="transmembrane region" description="Helical" evidence="8">
    <location>
        <begin position="311"/>
        <end position="334"/>
    </location>
</feature>
<evidence type="ECO:0000256" key="2">
    <source>
        <dbReference type="ARBA" id="ARBA00006236"/>
    </source>
</evidence>
<sequence length="416" mass="44899">MIKEKSAQHWSVILVMGLLTAIGPLSIDMYLPAFPEIAADLRTTVAEISLSLSSFFIGISAGQLLYGPLLERYGRKRPLYAGLCLYFLAASGCALSRSPEMLIWFRFFQAIGGCVGMVAARAMVRDLFSVKDNARIFSLLVLVVSVSPILAPAFGGFITTALGWRYVFVALIVVVLLILAGTYFILPESKAPDPAFSLAPVPILRHFTAILKDPQFQVYAVAGSVSYGGLYAYVSGSPYVFMILHGVNRQQFGWIFAIIAAGLISASQANNLALRKFSNEQVIRFASLSQTVIGLLMVLSVVLAWDNLYLVMVLIFFFLACQGFIFPNATALALAPMGNQAGNASALIGTIQMSIGASASALVSVLEHQSALPMTAVMCSCALVAFIIFSSGQRRASRRAAKELVLQEEVETITDF</sequence>
<evidence type="ECO:0000256" key="8">
    <source>
        <dbReference type="SAM" id="Phobius"/>
    </source>
</evidence>
<dbReference type="PANTHER" id="PTHR23502:SF132">
    <property type="entry name" value="POLYAMINE TRANSPORTER 2-RELATED"/>
    <property type="match status" value="1"/>
</dbReference>
<dbReference type="Gene3D" id="1.20.1720.10">
    <property type="entry name" value="Multidrug resistance protein D"/>
    <property type="match status" value="1"/>
</dbReference>
<keyword evidence="7 8" id="KW-0472">Membrane</keyword>
<feature type="transmembrane region" description="Helical" evidence="8">
    <location>
        <begin position="371"/>
        <end position="389"/>
    </location>
</feature>
<feature type="transmembrane region" description="Helical" evidence="8">
    <location>
        <begin position="164"/>
        <end position="186"/>
    </location>
</feature>
<dbReference type="Proteomes" id="UP000033121">
    <property type="component" value="Unassembled WGS sequence"/>
</dbReference>
<evidence type="ECO:0000256" key="3">
    <source>
        <dbReference type="ARBA" id="ARBA00022448"/>
    </source>
</evidence>
<dbReference type="STRING" id="1220578.FPE01S_03_00360"/>
<keyword evidence="5 8" id="KW-0812">Transmembrane</keyword>
<keyword evidence="11" id="KW-1185">Reference proteome</keyword>
<gene>
    <name evidence="10" type="ORF">FPE01S_03_00360</name>
</gene>
<proteinExistence type="inferred from homology"/>
<dbReference type="InterPro" id="IPR020846">
    <property type="entry name" value="MFS_dom"/>
</dbReference>
<accession>A0A0E9N1V3</accession>
<dbReference type="PANTHER" id="PTHR23502">
    <property type="entry name" value="MAJOR FACILITATOR SUPERFAMILY"/>
    <property type="match status" value="1"/>
</dbReference>
<evidence type="ECO:0000256" key="1">
    <source>
        <dbReference type="ARBA" id="ARBA00004651"/>
    </source>
</evidence>
<dbReference type="EMBL" id="BBWV01000003">
    <property type="protein sequence ID" value="GAO43997.1"/>
    <property type="molecule type" value="Genomic_DNA"/>
</dbReference>
<evidence type="ECO:0000259" key="9">
    <source>
        <dbReference type="PROSITE" id="PS50850"/>
    </source>
</evidence>
<evidence type="ECO:0000256" key="4">
    <source>
        <dbReference type="ARBA" id="ARBA00022475"/>
    </source>
</evidence>
<dbReference type="RefSeq" id="WP_046369984.1">
    <property type="nucleotide sequence ID" value="NZ_BBWV01000003.1"/>
</dbReference>
<protein>
    <submittedName>
        <fullName evidence="10">Putative drug transporter</fullName>
    </submittedName>
</protein>
<dbReference type="PROSITE" id="PS50850">
    <property type="entry name" value="MFS"/>
    <property type="match status" value="1"/>
</dbReference>
<feature type="transmembrane region" description="Helical" evidence="8">
    <location>
        <begin position="12"/>
        <end position="33"/>
    </location>
</feature>
<feature type="transmembrane region" description="Helical" evidence="8">
    <location>
        <begin position="78"/>
        <end position="97"/>
    </location>
</feature>
<dbReference type="InterPro" id="IPR011701">
    <property type="entry name" value="MFS"/>
</dbReference>